<sequence>MEGAPVSNTRKKVRREGSSSQPGVVTPSTGRTIRERQDCRRSIIRAKKEGRVIGSSKRAAEGGQQCQRLKARSRKEDDEISYYGPPAHKCQYCGAQFWYQERVKRTYRGEGDCVRALASSKRSPPFLAGLLNPNGDTFSKYFIKSIRSYNSMFAFTSLGAKIDMDINKGPGPYVFKINGQVHHQIGSLLPDEGKSPVYAQLYIYDTDNEVENRISIFDRDRDCEGENEIDRRIVEGLVRMFDAANELVKSFRAARDLLVQNNSCRQLRLELLHDRSKKSHLDYNAPTGSEIFALIVGDFLEEKKSPI</sequence>
<evidence type="ECO:0000313" key="2">
    <source>
        <dbReference type="EMBL" id="CAD6235604.1"/>
    </source>
</evidence>
<gene>
    <name evidence="2" type="ORF">NCGR_LOCUS23788</name>
</gene>
<dbReference type="EMBL" id="CAJGYO010000006">
    <property type="protein sequence ID" value="CAD6235604.1"/>
    <property type="molecule type" value="Genomic_DNA"/>
</dbReference>
<name>A0A811P9I3_9POAL</name>
<feature type="region of interest" description="Disordered" evidence="1">
    <location>
        <begin position="1"/>
        <end position="35"/>
    </location>
</feature>
<organism evidence="2 3">
    <name type="scientific">Miscanthus lutarioriparius</name>
    <dbReference type="NCBI Taxonomy" id="422564"/>
    <lineage>
        <taxon>Eukaryota</taxon>
        <taxon>Viridiplantae</taxon>
        <taxon>Streptophyta</taxon>
        <taxon>Embryophyta</taxon>
        <taxon>Tracheophyta</taxon>
        <taxon>Spermatophyta</taxon>
        <taxon>Magnoliopsida</taxon>
        <taxon>Liliopsida</taxon>
        <taxon>Poales</taxon>
        <taxon>Poaceae</taxon>
        <taxon>PACMAD clade</taxon>
        <taxon>Panicoideae</taxon>
        <taxon>Andropogonodae</taxon>
        <taxon>Andropogoneae</taxon>
        <taxon>Saccharinae</taxon>
        <taxon>Miscanthus</taxon>
    </lineage>
</organism>
<dbReference type="OrthoDB" id="694304at2759"/>
<evidence type="ECO:0000256" key="1">
    <source>
        <dbReference type="SAM" id="MobiDB-lite"/>
    </source>
</evidence>
<feature type="compositionally biased region" description="Polar residues" evidence="1">
    <location>
        <begin position="18"/>
        <end position="31"/>
    </location>
</feature>
<dbReference type="PANTHER" id="PTHR45786">
    <property type="entry name" value="DNA BINDING PROTEIN-LIKE"/>
    <property type="match status" value="1"/>
</dbReference>
<comment type="caution">
    <text evidence="2">The sequence shown here is derived from an EMBL/GenBank/DDBJ whole genome shotgun (WGS) entry which is preliminary data.</text>
</comment>
<keyword evidence="3" id="KW-1185">Reference proteome</keyword>
<dbReference type="PANTHER" id="PTHR45786:SF74">
    <property type="entry name" value="ATP-DEPENDENT DNA HELICASE"/>
    <property type="match status" value="1"/>
</dbReference>
<dbReference type="AlphaFoldDB" id="A0A811P9I3"/>
<evidence type="ECO:0008006" key="4">
    <source>
        <dbReference type="Google" id="ProtNLM"/>
    </source>
</evidence>
<dbReference type="Proteomes" id="UP000604825">
    <property type="component" value="Unassembled WGS sequence"/>
</dbReference>
<evidence type="ECO:0000313" key="3">
    <source>
        <dbReference type="Proteomes" id="UP000604825"/>
    </source>
</evidence>
<accession>A0A811P9I3</accession>
<proteinExistence type="predicted"/>
<protein>
    <recommendedName>
        <fullName evidence="4">Helitron helicase-like domain-containing protein</fullName>
    </recommendedName>
</protein>
<feature type="region of interest" description="Disordered" evidence="1">
    <location>
        <begin position="52"/>
        <end position="73"/>
    </location>
</feature>
<reference evidence="2" key="1">
    <citation type="submission" date="2020-10" db="EMBL/GenBank/DDBJ databases">
        <authorList>
            <person name="Han B."/>
            <person name="Lu T."/>
            <person name="Zhao Q."/>
            <person name="Huang X."/>
            <person name="Zhao Y."/>
        </authorList>
    </citation>
    <scope>NUCLEOTIDE SEQUENCE</scope>
</reference>